<dbReference type="InterPro" id="IPR029045">
    <property type="entry name" value="ClpP/crotonase-like_dom_sf"/>
</dbReference>
<dbReference type="Gene3D" id="3.90.226.10">
    <property type="entry name" value="2-enoyl-CoA Hydratase, Chain A, domain 1"/>
    <property type="match status" value="1"/>
</dbReference>
<dbReference type="EMBL" id="LCTW02000156">
    <property type="protein sequence ID" value="KXX77534.1"/>
    <property type="molecule type" value="Genomic_DNA"/>
</dbReference>
<dbReference type="STRING" id="100816.A0A175W3E0"/>
<dbReference type="Pfam" id="PF03572">
    <property type="entry name" value="Peptidase_S41"/>
    <property type="match status" value="1"/>
</dbReference>
<dbReference type="SUPFAM" id="SSF52096">
    <property type="entry name" value="ClpP/crotonase"/>
    <property type="match status" value="1"/>
</dbReference>
<evidence type="ECO:0000259" key="4">
    <source>
        <dbReference type="Pfam" id="PF23658"/>
    </source>
</evidence>
<dbReference type="VEuPathDB" id="FungiDB:MMYC01_207398"/>
<organism evidence="5 6">
    <name type="scientific">Madurella mycetomatis</name>
    <dbReference type="NCBI Taxonomy" id="100816"/>
    <lineage>
        <taxon>Eukaryota</taxon>
        <taxon>Fungi</taxon>
        <taxon>Dikarya</taxon>
        <taxon>Ascomycota</taxon>
        <taxon>Pezizomycotina</taxon>
        <taxon>Sordariomycetes</taxon>
        <taxon>Sordariomycetidae</taxon>
        <taxon>Sordariales</taxon>
        <taxon>Sordariales incertae sedis</taxon>
        <taxon>Madurella</taxon>
    </lineage>
</organism>
<protein>
    <submittedName>
        <fullName evidence="5">Uncharacterized protein</fullName>
    </submittedName>
</protein>
<reference evidence="5 6" key="1">
    <citation type="journal article" date="2016" name="Genome Announc.">
        <title>Genome Sequence of Madurella mycetomatis mm55, Isolated from a Human Mycetoma Case in Sudan.</title>
        <authorList>
            <person name="Smit S."/>
            <person name="Derks M.F."/>
            <person name="Bervoets S."/>
            <person name="Fahal A."/>
            <person name="van Leeuwen W."/>
            <person name="van Belkum A."/>
            <person name="van de Sande W.W."/>
        </authorList>
    </citation>
    <scope>NUCLEOTIDE SEQUENCE [LARGE SCALE GENOMIC DNA]</scope>
    <source>
        <strain evidence="6">mm55</strain>
    </source>
</reference>
<feature type="compositionally biased region" description="Pro residues" evidence="1">
    <location>
        <begin position="333"/>
        <end position="344"/>
    </location>
</feature>
<dbReference type="GO" id="GO:0006508">
    <property type="term" value="P:proteolysis"/>
    <property type="evidence" value="ECO:0007669"/>
    <property type="project" value="InterPro"/>
</dbReference>
<evidence type="ECO:0000313" key="5">
    <source>
        <dbReference type="EMBL" id="KXX77534.1"/>
    </source>
</evidence>
<dbReference type="AlphaFoldDB" id="A0A175W3E0"/>
<dbReference type="Pfam" id="PF23658">
    <property type="entry name" value="PDZ_CPAF_rel"/>
    <property type="match status" value="1"/>
</dbReference>
<dbReference type="InterPro" id="IPR005151">
    <property type="entry name" value="Tail-specific_protease"/>
</dbReference>
<comment type="caution">
    <text evidence="5">The sequence shown here is derived from an EMBL/GenBank/DDBJ whole genome shotgun (WGS) entry which is preliminary data.</text>
</comment>
<evidence type="ECO:0000256" key="1">
    <source>
        <dbReference type="SAM" id="MobiDB-lite"/>
    </source>
</evidence>
<proteinExistence type="predicted"/>
<evidence type="ECO:0000313" key="6">
    <source>
        <dbReference type="Proteomes" id="UP000078237"/>
    </source>
</evidence>
<evidence type="ECO:0000256" key="2">
    <source>
        <dbReference type="SAM" id="SignalP"/>
    </source>
</evidence>
<evidence type="ECO:0000259" key="3">
    <source>
        <dbReference type="Pfam" id="PF03572"/>
    </source>
</evidence>
<feature type="region of interest" description="Disordered" evidence="1">
    <location>
        <begin position="733"/>
        <end position="757"/>
    </location>
</feature>
<feature type="signal peptide" evidence="2">
    <location>
        <begin position="1"/>
        <end position="24"/>
    </location>
</feature>
<gene>
    <name evidence="5" type="ORF">MMYC01_207398</name>
</gene>
<feature type="chain" id="PRO_5008043583" evidence="2">
    <location>
        <begin position="25"/>
        <end position="783"/>
    </location>
</feature>
<accession>A0A175W3E0</accession>
<feature type="domain" description="Tail specific protease" evidence="3">
    <location>
        <begin position="379"/>
        <end position="597"/>
    </location>
</feature>
<sequence length="783" mass="83755">MWLTTERLAVLVFFGVQSISGANAAPAPQVSNSAVPSTTANPSACASVASVTDSLLEESPLATPTVPATLAIECLRSVPNKAEPAQRLVRSLKAFAQWQSTLAWLKNPPRSYPFPAVDIDAGLDDIASRAAAGGFNSEYEFQLAIVQLIASSHDGHFSYYPDIFKAFSFRNRLARDLVSVSVDGVQVPKLYHASELFGNNTRNGTASGPFPRAIVMINGEDAATVIERRNLVFSGFQDADAQWNSVMESYASRGASTYVAASLDFNGPSLTLTYDNGDETTEDSVAVIRTGVDFTDVNTGEDFYNQFCDPDGSSGAFGAASATETTTSSTSDPTPPAPTIPGYPFPVIRDSGAGTTSGYFLNGTGYEDTAVLAVSAFSPTTDTSAIEYLTDFQETIEGFLAECRRENKRRLVIDLTSNGGGFVSAGYELFAQLFPDEPMFRADNLRAPESLRQIAETVDSVLDELITGPADDTPPERVQALTTIGRSTVVSNLIPFGVYSPNGSAYTSVSSIIGPVTLNNDTFTAYQFMPLNETSPSFNLTGTGHRSSPPPAVFEPEDIVLLTDGTCGSTCTLFSYLMLFQVNVRTVTVGGRPRTGAMQSVAGVEGAQVFFLEEISAAAAAAIYLNPEELNVTGSEIAELAEGYALRRAADPDRPGAVNGRNAFSRTNSETPLQFLYQPANCRVFYTRDMIFGPAEVWKRAVDATWTDPERFCVEGSRVDWEDLAGQETDTRFVGGEAPNDRGEDVGNTGAGLGDESSARSLRTGATVLWAVGLMVAMMWLGI</sequence>
<dbReference type="Proteomes" id="UP000078237">
    <property type="component" value="Unassembled WGS sequence"/>
</dbReference>
<keyword evidence="6" id="KW-1185">Reference proteome</keyword>
<feature type="region of interest" description="Disordered" evidence="1">
    <location>
        <begin position="315"/>
        <end position="344"/>
    </location>
</feature>
<dbReference type="InterPro" id="IPR052766">
    <property type="entry name" value="S41A_metabolite_peptidase"/>
</dbReference>
<feature type="compositionally biased region" description="Low complexity" evidence="1">
    <location>
        <begin position="315"/>
        <end position="332"/>
    </location>
</feature>
<keyword evidence="2" id="KW-0732">Signal</keyword>
<dbReference type="InterPro" id="IPR056186">
    <property type="entry name" value="PDZ_CPAF-rel"/>
</dbReference>
<dbReference type="OrthoDB" id="3534988at2759"/>
<dbReference type="GO" id="GO:0008236">
    <property type="term" value="F:serine-type peptidase activity"/>
    <property type="evidence" value="ECO:0007669"/>
    <property type="project" value="InterPro"/>
</dbReference>
<dbReference type="PANTHER" id="PTHR37049">
    <property type="entry name" value="PEPTIDASE S41 FAMILY PROTEIN"/>
    <property type="match status" value="1"/>
</dbReference>
<feature type="domain" description="CPAF-like PDZ" evidence="4">
    <location>
        <begin position="170"/>
        <end position="291"/>
    </location>
</feature>
<dbReference type="PANTHER" id="PTHR37049:SF4">
    <property type="entry name" value="RHODANESE DOMAIN-CONTAINING PROTEIN"/>
    <property type="match status" value="1"/>
</dbReference>
<name>A0A175W3E0_9PEZI</name>